<accession>A0A7I8K8R2</accession>
<sequence>MLPRATSRGCPKVPPGSSHLLRLVELPFPSVIPLPPGAEATIDIHLADNGHLKKAFDDLEAPFAAFLDSASPPVDWVIHDFPPHWMPRLAVPRHLPCAFFSVFHPAAVAFWGKPLKGLRANADGSGWWLNLKNLTVPPPWITEVSPTMAFYTHEAMGFGPFLNADVSGVSAFYRLISTFDAVQLVIVRSCPDVDGDWIRLLHELLGKPSVPIGLLSPAVEKVAASPQGEIFEWLDRQASASVLYVALGSEAVISVELFHELAHGLDLPGFPFLWALRRPARLPPEAELIPEGFEAKAAGKGMVVKGWVPQPEVLAHPAVGSFLTHCGWSSIIEGLIHGLPLVLLPLFVDQGLNSRLATGKGVFTGEGVAETVRFVAADAAGEPVGEAARGAAAVFSDYALQKSYVDGLAQCLVENKDKLRP</sequence>
<dbReference type="InterPro" id="IPR050481">
    <property type="entry name" value="UDP-glycosyltransf_plant"/>
</dbReference>
<evidence type="ECO:0000313" key="4">
    <source>
        <dbReference type="Proteomes" id="UP000663760"/>
    </source>
</evidence>
<dbReference type="FunFam" id="3.40.50.2000:FF:000037">
    <property type="entry name" value="Glycosyltransferase"/>
    <property type="match status" value="1"/>
</dbReference>
<dbReference type="InterPro" id="IPR002213">
    <property type="entry name" value="UDP_glucos_trans"/>
</dbReference>
<dbReference type="EMBL" id="LR746266">
    <property type="protein sequence ID" value="CAA7393931.1"/>
    <property type="molecule type" value="Genomic_DNA"/>
</dbReference>
<reference evidence="3" key="1">
    <citation type="submission" date="2020-02" db="EMBL/GenBank/DDBJ databases">
        <authorList>
            <person name="Scholz U."/>
            <person name="Mascher M."/>
            <person name="Fiebig A."/>
        </authorList>
    </citation>
    <scope>NUCLEOTIDE SEQUENCE</scope>
</reference>
<dbReference type="AlphaFoldDB" id="A0A7I8K8R2"/>
<organism evidence="3 4">
    <name type="scientific">Spirodela intermedia</name>
    <name type="common">Intermediate duckweed</name>
    <dbReference type="NCBI Taxonomy" id="51605"/>
    <lineage>
        <taxon>Eukaryota</taxon>
        <taxon>Viridiplantae</taxon>
        <taxon>Streptophyta</taxon>
        <taxon>Embryophyta</taxon>
        <taxon>Tracheophyta</taxon>
        <taxon>Spermatophyta</taxon>
        <taxon>Magnoliopsida</taxon>
        <taxon>Liliopsida</taxon>
        <taxon>Araceae</taxon>
        <taxon>Lemnoideae</taxon>
        <taxon>Spirodela</taxon>
    </lineage>
</organism>
<dbReference type="GO" id="GO:0035251">
    <property type="term" value="F:UDP-glucosyltransferase activity"/>
    <property type="evidence" value="ECO:0007669"/>
    <property type="project" value="InterPro"/>
</dbReference>
<dbReference type="OrthoDB" id="5835829at2759"/>
<evidence type="ECO:0000256" key="2">
    <source>
        <dbReference type="ARBA" id="ARBA00022679"/>
    </source>
</evidence>
<gene>
    <name evidence="3" type="ORF">SI8410_03004619</name>
</gene>
<proteinExistence type="inferred from homology"/>
<dbReference type="Gene3D" id="3.40.50.2000">
    <property type="entry name" value="Glycogen Phosphorylase B"/>
    <property type="match status" value="2"/>
</dbReference>
<dbReference type="PANTHER" id="PTHR48049">
    <property type="entry name" value="GLYCOSYLTRANSFERASE"/>
    <property type="match status" value="1"/>
</dbReference>
<dbReference type="Pfam" id="PF00201">
    <property type="entry name" value="UDPGT"/>
    <property type="match status" value="1"/>
</dbReference>
<name>A0A7I8K8R2_SPIIN</name>
<dbReference type="CDD" id="cd03784">
    <property type="entry name" value="GT1_Gtf-like"/>
    <property type="match status" value="1"/>
</dbReference>
<dbReference type="SUPFAM" id="SSF53756">
    <property type="entry name" value="UDP-Glycosyltransferase/glycogen phosphorylase"/>
    <property type="match status" value="1"/>
</dbReference>
<evidence type="ECO:0000256" key="1">
    <source>
        <dbReference type="ARBA" id="ARBA00009995"/>
    </source>
</evidence>
<keyword evidence="2" id="KW-0808">Transferase</keyword>
<dbReference type="PANTHER" id="PTHR48049:SF60">
    <property type="entry name" value="UDP-GLYCOSYLTRANSFERASE 91B1"/>
    <property type="match status" value="1"/>
</dbReference>
<comment type="similarity">
    <text evidence="1">Belongs to the UDP-glycosyltransferase family.</text>
</comment>
<dbReference type="Proteomes" id="UP000663760">
    <property type="component" value="Chromosome 3"/>
</dbReference>
<protein>
    <submittedName>
        <fullName evidence="3">Uncharacterized protein</fullName>
    </submittedName>
</protein>
<evidence type="ECO:0000313" key="3">
    <source>
        <dbReference type="EMBL" id="CAA7393931.1"/>
    </source>
</evidence>
<keyword evidence="4" id="KW-1185">Reference proteome</keyword>